<keyword evidence="2" id="KW-1185">Reference proteome</keyword>
<evidence type="ECO:0000313" key="2">
    <source>
        <dbReference type="Proteomes" id="UP000475862"/>
    </source>
</evidence>
<reference evidence="1 2" key="1">
    <citation type="submission" date="2019-08" db="EMBL/GenBank/DDBJ databases">
        <title>The genome of the soybean aphid Biotype 1, its phylome, world population structure and adaptation to the North American continent.</title>
        <authorList>
            <person name="Giordano R."/>
            <person name="Donthu R.K."/>
            <person name="Hernandez A.G."/>
            <person name="Wright C.L."/>
            <person name="Zimin A.V."/>
        </authorList>
    </citation>
    <scope>NUCLEOTIDE SEQUENCE [LARGE SCALE GENOMIC DNA]</scope>
    <source>
        <tissue evidence="1">Whole aphids</tissue>
    </source>
</reference>
<accession>A0A6G0TDH7</accession>
<sequence length="176" mass="19994">MCKEDLIPSTSNNPSSINCAPNSLPSLAPNFHKLTPAPQDSIFTITMDSISVHQLLYHHHQQPRQTHIQAVWFLTNPKLFLDLVDAGNEKLLKFHHYYQISCLLKILSVSSSEEQTQHWCVKFLGGLLVLKTLQLIRLLAFFTQPKSTNISQLSQYRILDPCVNVSHTVHAFGSYK</sequence>
<protein>
    <submittedName>
        <fullName evidence="1">Uncharacterized protein</fullName>
    </submittedName>
</protein>
<comment type="caution">
    <text evidence="1">The sequence shown here is derived from an EMBL/GenBank/DDBJ whole genome shotgun (WGS) entry which is preliminary data.</text>
</comment>
<gene>
    <name evidence="1" type="ORF">AGLY_010986</name>
</gene>
<dbReference type="Proteomes" id="UP000475862">
    <property type="component" value="Unassembled WGS sequence"/>
</dbReference>
<evidence type="ECO:0000313" key="1">
    <source>
        <dbReference type="EMBL" id="KAE9530524.1"/>
    </source>
</evidence>
<dbReference type="EMBL" id="VYZN01000042">
    <property type="protein sequence ID" value="KAE9530524.1"/>
    <property type="molecule type" value="Genomic_DNA"/>
</dbReference>
<name>A0A6G0TDH7_APHGL</name>
<dbReference type="AlphaFoldDB" id="A0A6G0TDH7"/>
<organism evidence="1 2">
    <name type="scientific">Aphis glycines</name>
    <name type="common">Soybean aphid</name>
    <dbReference type="NCBI Taxonomy" id="307491"/>
    <lineage>
        <taxon>Eukaryota</taxon>
        <taxon>Metazoa</taxon>
        <taxon>Ecdysozoa</taxon>
        <taxon>Arthropoda</taxon>
        <taxon>Hexapoda</taxon>
        <taxon>Insecta</taxon>
        <taxon>Pterygota</taxon>
        <taxon>Neoptera</taxon>
        <taxon>Paraneoptera</taxon>
        <taxon>Hemiptera</taxon>
        <taxon>Sternorrhyncha</taxon>
        <taxon>Aphidomorpha</taxon>
        <taxon>Aphidoidea</taxon>
        <taxon>Aphididae</taxon>
        <taxon>Aphidini</taxon>
        <taxon>Aphis</taxon>
        <taxon>Aphis</taxon>
    </lineage>
</organism>
<proteinExistence type="predicted"/>